<dbReference type="RefSeq" id="WP_210205151.1">
    <property type="nucleotide sequence ID" value="NZ_JBHRWF010000010.1"/>
</dbReference>
<protein>
    <submittedName>
        <fullName evidence="1">Uncharacterized protein</fullName>
    </submittedName>
</protein>
<keyword evidence="2" id="KW-1185">Reference proteome</keyword>
<gene>
    <name evidence="1" type="ORF">C7374_12137</name>
</gene>
<organism evidence="1 2">
    <name type="scientific">Falsochrobactrum ovis</name>
    <dbReference type="NCBI Taxonomy" id="1293442"/>
    <lineage>
        <taxon>Bacteria</taxon>
        <taxon>Pseudomonadati</taxon>
        <taxon>Pseudomonadota</taxon>
        <taxon>Alphaproteobacteria</taxon>
        <taxon>Hyphomicrobiales</taxon>
        <taxon>Brucellaceae</taxon>
        <taxon>Falsochrobactrum</taxon>
    </lineage>
</organism>
<dbReference type="AlphaFoldDB" id="A0A364JRZ9"/>
<comment type="caution">
    <text evidence="1">The sequence shown here is derived from an EMBL/GenBank/DDBJ whole genome shotgun (WGS) entry which is preliminary data.</text>
</comment>
<name>A0A364JRZ9_9HYPH</name>
<dbReference type="Proteomes" id="UP000249453">
    <property type="component" value="Unassembled WGS sequence"/>
</dbReference>
<accession>A0A364JRZ9</accession>
<reference evidence="1 2" key="1">
    <citation type="submission" date="2018-06" db="EMBL/GenBank/DDBJ databases">
        <title>Genomic Encyclopedia of Type Strains, Phase IV (KMG-IV): sequencing the most valuable type-strain genomes for metagenomic binning, comparative biology and taxonomic classification.</title>
        <authorList>
            <person name="Goeker M."/>
        </authorList>
    </citation>
    <scope>NUCLEOTIDE SEQUENCE [LARGE SCALE GENOMIC DNA]</scope>
    <source>
        <strain evidence="1 2">DSM 26720</strain>
    </source>
</reference>
<proteinExistence type="predicted"/>
<evidence type="ECO:0000313" key="2">
    <source>
        <dbReference type="Proteomes" id="UP000249453"/>
    </source>
</evidence>
<dbReference type="EMBL" id="QLMK01000021">
    <property type="protein sequence ID" value="RAK25648.1"/>
    <property type="molecule type" value="Genomic_DNA"/>
</dbReference>
<evidence type="ECO:0000313" key="1">
    <source>
        <dbReference type="EMBL" id="RAK25648.1"/>
    </source>
</evidence>
<sequence length="65" mass="7056">MIEVMVAKTMTIFGFVSRKYVFTNNTLFMSMWPPVQGVSGGSKLTAARQRTLVDQILQIAGGGCA</sequence>